<keyword evidence="2" id="KW-0732">Signal</keyword>
<protein>
    <submittedName>
        <fullName evidence="3">Tricarboxylate transporter</fullName>
    </submittedName>
</protein>
<sequence length="326" mass="34845">MMKPSFRPLASLAAGLLLAGVAVAEPKRPECIAPASPGGGFDLTCKLAQSALVEGKLLSKPMRVTYMPGGVGAVAYNAVVAQRPGDAGTITAFSSGSLLNLAQGKFGRFDENAVKWLAAIGTSYGAIAVRNDSPYKNLDDLVKALKTDPSKVVIGSGGTVGSQDWMQTALIAKAAGINPRDLRYVALEGGGEIATALLGGHIQVGSTDISDSMPHILSGDMRLLAVFSEERLPEEAMAGIPTAKEQGYDIVWPVVRGFYLGPKVSDEDYAWWKNAFDQLLASEDFARLRDQRELFPFAMTGEELDGYVKKQVQQYKQLAKDFGLIQ</sequence>
<dbReference type="PANTHER" id="PTHR42928:SF3">
    <property type="entry name" value="UPF0065 PROTEIN YFLP"/>
    <property type="match status" value="1"/>
</dbReference>
<dbReference type="Proteomes" id="UP000001582">
    <property type="component" value="Chromosome"/>
</dbReference>
<dbReference type="Gene3D" id="3.40.190.150">
    <property type="entry name" value="Bordetella uptake gene, domain 1"/>
    <property type="match status" value="1"/>
</dbReference>
<accession>A6VAM3</accession>
<dbReference type="PANTHER" id="PTHR42928">
    <property type="entry name" value="TRICARBOXYLATE-BINDING PROTEIN"/>
    <property type="match status" value="1"/>
</dbReference>
<dbReference type="Gene3D" id="3.40.190.10">
    <property type="entry name" value="Periplasmic binding protein-like II"/>
    <property type="match status" value="1"/>
</dbReference>
<feature type="signal peptide" evidence="2">
    <location>
        <begin position="1"/>
        <end position="24"/>
    </location>
</feature>
<dbReference type="Pfam" id="PF03401">
    <property type="entry name" value="TctC"/>
    <property type="match status" value="1"/>
</dbReference>
<dbReference type="HOGENOM" id="CLU_045683_1_0_6"/>
<reference evidence="3 4" key="1">
    <citation type="submission" date="2007-06" db="EMBL/GenBank/DDBJ databases">
        <authorList>
            <person name="Dodson R.J."/>
            <person name="Harkins D."/>
            <person name="Paulsen I.T."/>
        </authorList>
    </citation>
    <scope>NUCLEOTIDE SEQUENCE [LARGE SCALE GENOMIC DNA]</scope>
    <source>
        <strain evidence="3 4">PA7</strain>
    </source>
</reference>
<proteinExistence type="inferred from homology"/>
<dbReference type="KEGG" id="pap:PSPA7_4766"/>
<evidence type="ECO:0000256" key="1">
    <source>
        <dbReference type="ARBA" id="ARBA00006987"/>
    </source>
</evidence>
<evidence type="ECO:0000256" key="2">
    <source>
        <dbReference type="SAM" id="SignalP"/>
    </source>
</evidence>
<gene>
    <name evidence="3" type="ordered locus">PSPA7_4766</name>
</gene>
<dbReference type="CDD" id="cd07012">
    <property type="entry name" value="PBP2_Bug_TTT"/>
    <property type="match status" value="1"/>
</dbReference>
<name>A6VAM3_PSEP7</name>
<dbReference type="EMBL" id="CP000744">
    <property type="protein sequence ID" value="ABR85860.1"/>
    <property type="molecule type" value="Genomic_DNA"/>
</dbReference>
<comment type="similarity">
    <text evidence="1">Belongs to the UPF0065 (bug) family.</text>
</comment>
<dbReference type="AlphaFoldDB" id="A6VAM3"/>
<evidence type="ECO:0000313" key="3">
    <source>
        <dbReference type="EMBL" id="ABR85860.1"/>
    </source>
</evidence>
<dbReference type="SUPFAM" id="SSF53850">
    <property type="entry name" value="Periplasmic binding protein-like II"/>
    <property type="match status" value="1"/>
</dbReference>
<evidence type="ECO:0000313" key="4">
    <source>
        <dbReference type="Proteomes" id="UP000001582"/>
    </source>
</evidence>
<organism evidence="3 4">
    <name type="scientific">Pseudomonas paraeruginosa (strain DSM 24068 / PA7)</name>
    <name type="common">Pseudomonas aeruginosa (strain PA7)</name>
    <dbReference type="NCBI Taxonomy" id="381754"/>
    <lineage>
        <taxon>Bacteria</taxon>
        <taxon>Pseudomonadati</taxon>
        <taxon>Pseudomonadota</taxon>
        <taxon>Gammaproteobacteria</taxon>
        <taxon>Pseudomonadales</taxon>
        <taxon>Pseudomonadaceae</taxon>
        <taxon>Pseudomonas</taxon>
        <taxon>Pseudomonas paraeruginosa</taxon>
    </lineage>
</organism>
<dbReference type="InterPro" id="IPR005064">
    <property type="entry name" value="BUG"/>
</dbReference>
<reference evidence="3 4" key="2">
    <citation type="journal article" date="2010" name="PLoS ONE">
        <title>Complete genome sequence of the multiresistant taxonomic outlier Pseudomonas aeruginosa PA7.</title>
        <authorList>
            <person name="Roy P.H."/>
            <person name="Tetu S.G."/>
            <person name="Larouche A."/>
            <person name="Elbourne L."/>
            <person name="Tremblay S."/>
            <person name="Ren Q."/>
            <person name="Dodson R."/>
            <person name="Harkins D."/>
            <person name="Shay R."/>
            <person name="Watkins K."/>
            <person name="Mahamoud Y."/>
            <person name="Paulsen I.T."/>
        </authorList>
    </citation>
    <scope>NUCLEOTIDE SEQUENCE [LARGE SCALE GENOMIC DNA]</scope>
    <source>
        <strain evidence="3 4">PA7</strain>
    </source>
</reference>
<feature type="chain" id="PRO_5002703266" evidence="2">
    <location>
        <begin position="25"/>
        <end position="326"/>
    </location>
</feature>
<dbReference type="PIRSF" id="PIRSF017082">
    <property type="entry name" value="YflP"/>
    <property type="match status" value="1"/>
</dbReference>
<dbReference type="InterPro" id="IPR042100">
    <property type="entry name" value="Bug_dom1"/>
</dbReference>